<feature type="transmembrane region" description="Helical" evidence="16">
    <location>
        <begin position="666"/>
        <end position="688"/>
    </location>
</feature>
<evidence type="ECO:0000256" key="14">
    <source>
        <dbReference type="PROSITE-ProRule" id="PRU00221"/>
    </source>
</evidence>
<dbReference type="SUPFAM" id="SSF50978">
    <property type="entry name" value="WD40 repeat-like"/>
    <property type="match status" value="1"/>
</dbReference>
<feature type="transmembrane region" description="Helical" evidence="16">
    <location>
        <begin position="893"/>
        <end position="917"/>
    </location>
</feature>
<dbReference type="InterPro" id="IPR019775">
    <property type="entry name" value="WD40_repeat_CS"/>
</dbReference>
<feature type="repeat" description="WD" evidence="14">
    <location>
        <begin position="185"/>
        <end position="227"/>
    </location>
</feature>
<keyword evidence="13" id="KW-0325">Glycoprotein</keyword>
<proteinExistence type="inferred from homology"/>
<reference evidence="20 21" key="1">
    <citation type="journal article" date="2024" name="J Genomics">
        <title>Draft genome sequencing and assembly of Favolaschia claudopus CIRM-BRFM 2984 isolated from oak limbs.</title>
        <authorList>
            <person name="Navarro D."/>
            <person name="Drula E."/>
            <person name="Chaduli D."/>
            <person name="Cazenave R."/>
            <person name="Ahrendt S."/>
            <person name="Wang J."/>
            <person name="Lipzen A."/>
            <person name="Daum C."/>
            <person name="Barry K."/>
            <person name="Grigoriev I.V."/>
            <person name="Favel A."/>
            <person name="Rosso M.N."/>
            <person name="Martin F."/>
        </authorList>
    </citation>
    <scope>NUCLEOTIDE SEQUENCE [LARGE SCALE GENOMIC DNA]</scope>
    <source>
        <strain evidence="20 21">CIRM-BRFM 2984</strain>
    </source>
</reference>
<evidence type="ECO:0000256" key="3">
    <source>
        <dbReference type="ARBA" id="ARBA00010758"/>
    </source>
</evidence>
<evidence type="ECO:0000256" key="6">
    <source>
        <dbReference type="ARBA" id="ARBA00022574"/>
    </source>
</evidence>
<feature type="domain" description="Nucleoside transporter/FeoB GTPase Gate" evidence="19">
    <location>
        <begin position="634"/>
        <end position="730"/>
    </location>
</feature>
<dbReference type="SUPFAM" id="SSF53474">
    <property type="entry name" value="alpha/beta-Hydrolases"/>
    <property type="match status" value="1"/>
</dbReference>
<feature type="transmembrane region" description="Helical" evidence="16">
    <location>
        <begin position="792"/>
        <end position="822"/>
    </location>
</feature>
<organism evidence="20 21">
    <name type="scientific">Favolaschia claudopus</name>
    <dbReference type="NCBI Taxonomy" id="2862362"/>
    <lineage>
        <taxon>Eukaryota</taxon>
        <taxon>Fungi</taxon>
        <taxon>Dikarya</taxon>
        <taxon>Basidiomycota</taxon>
        <taxon>Agaricomycotina</taxon>
        <taxon>Agaricomycetes</taxon>
        <taxon>Agaricomycetidae</taxon>
        <taxon>Agaricales</taxon>
        <taxon>Marasmiineae</taxon>
        <taxon>Mycenaceae</taxon>
        <taxon>Favolaschia</taxon>
    </lineage>
</organism>
<dbReference type="InterPro" id="IPR002472">
    <property type="entry name" value="Palm_thioest"/>
</dbReference>
<evidence type="ECO:0000256" key="10">
    <source>
        <dbReference type="ARBA" id="ARBA00022801"/>
    </source>
</evidence>
<dbReference type="Gene3D" id="3.40.50.1820">
    <property type="entry name" value="alpha/beta hydrolase"/>
    <property type="match status" value="1"/>
</dbReference>
<sequence>MDWCKTAAPNQQMRPRSAFRLGIASFTENYQNRIAIAGLQDERVLVEDDYTDYPDFVTLCEAHHGYPATSLQWQPASANSHPWSQKSPSTELLATTGDALRVWEYTGDASPSTSAYVGRQTTSGTHTLSLKTALSGQSKVQNQSNGAPLTNFSWNEKAPSLIVTSSIDTTCTVWNIDTSSAITQLIAHDREVYDVAWLPGSTDIFVSVGADGSLRAFDLRSLEHSTILYETPAPKNIPPPSASPSTSARPPTSPLLRIAFNPSDSNYMSTFHMDGSDIQILDMRSPGSPVMELRGHHAAINALGWGSAEHPLLATAGDDCQLLLWDLGNYSTGGTSSPRSAGSRLNSPRPDVKKRIVTEPVMAYTAPSQITNLVWSPPIQGLTMNTGHSTMTGEWAYHNPVQRKGSRSTDSFNEKEVNPVVDHEAVLAKDTEEVEAARSRRQRLSHTLRPFILTGLALLILGWWISATILKATRHRWIVQTIFAWFFILVIAFRYIPNSVVSKPVGAIWNPLVQDPWYRQAGFLLFDTDLPSRLIISFIQNSKYGDRAISVLGLFIFQCGFYLASHNRAAVPWPTVIVGLFIQQAIALFVLKSGAGFSLFNWIATLASDFLAQGLAGAGFFFDQETIGKHWFFVNTLGTIIFFIAFVQMMYYLGVMQWIIKNFAWLFFKLMNVSGAEAVVAASSPWIGQGESACLVRPYVDLMTESEIHLTMTSGFSTIAGSVLSAYISLGVPPQNLVTSSVMSIPASIAISKLRFPETDEPVTRGQVVVDRGEDKKGAPANALHAFSQGAVFGLIVAGQILTNVLTVLSLVATINGLLTWIGRGFGIHALTLQLIIGYIFYPVTFLLGVPRAEILPVAKLLATKLVANEFAAYLDLQALMKTAPLSPRAYTIASYSLCGFANLGSVGIQIGVLGALAPSRGKIIARLAVSAMICGFLSTLQTAVQSVWAQSPRPLVCRPPTGNVPTSTKRELGDSANAPGMLQFAEEIKGVHPGIFVHSIYIDEDLDNDRRAGFFGHVNEQVQLVSEQLSAIPELESGFDAIGFSQGGQFLRAYVERYNSPPVNNLITFGSQHMGISDIPTCRPRDFVCQMARRAVKAGVYSAWTQENVVMAQYFRDPANLETYYSANKFLTSINNEIADSRNGTYKRNFASLNKLVLIQFTEDQTVVPKESSWFGSEVVVVDDADSQTAQRVLADTRVIIPMHGQALYREDWIGLRELDERGDVEFAECEGQHMEITDCWESVVREFTGGILAP</sequence>
<accession>A0AAW0E0H9</accession>
<gene>
    <name evidence="20" type="ORF">R3P38DRAFT_3303913</name>
</gene>
<dbReference type="Pfam" id="PF07662">
    <property type="entry name" value="Nucleos_tra2_C"/>
    <property type="match status" value="1"/>
</dbReference>
<dbReference type="EC" id="3.1.2.22" evidence="4"/>
<evidence type="ECO:0000256" key="13">
    <source>
        <dbReference type="ARBA" id="ARBA00023180"/>
    </source>
</evidence>
<keyword evidence="9" id="KW-0677">Repeat</keyword>
<feature type="transmembrane region" description="Helical" evidence="16">
    <location>
        <begin position="598"/>
        <end position="620"/>
    </location>
</feature>
<dbReference type="GO" id="GO:0015293">
    <property type="term" value="F:symporter activity"/>
    <property type="evidence" value="ECO:0007669"/>
    <property type="project" value="TreeGrafter"/>
</dbReference>
<dbReference type="PRINTS" id="PR00414">
    <property type="entry name" value="PPTHIESTRASE"/>
</dbReference>
<evidence type="ECO:0000256" key="2">
    <source>
        <dbReference type="ARBA" id="ARBA00009033"/>
    </source>
</evidence>
<feature type="region of interest" description="Disordered" evidence="15">
    <location>
        <begin position="231"/>
        <end position="253"/>
    </location>
</feature>
<evidence type="ECO:0000256" key="12">
    <source>
        <dbReference type="ARBA" id="ARBA00023136"/>
    </source>
</evidence>
<dbReference type="GO" id="GO:0005886">
    <property type="term" value="C:plasma membrane"/>
    <property type="evidence" value="ECO:0007669"/>
    <property type="project" value="UniProtKB-SubCell"/>
</dbReference>
<dbReference type="SMART" id="SM00320">
    <property type="entry name" value="WD40"/>
    <property type="match status" value="5"/>
</dbReference>
<dbReference type="InterPro" id="IPR002668">
    <property type="entry name" value="CNT_N_dom"/>
</dbReference>
<dbReference type="InterPro" id="IPR029058">
    <property type="entry name" value="AB_hydrolase_fold"/>
</dbReference>
<keyword evidence="21" id="KW-1185">Reference proteome</keyword>
<keyword evidence="11 16" id="KW-1133">Transmembrane helix</keyword>
<evidence type="ECO:0000256" key="9">
    <source>
        <dbReference type="ARBA" id="ARBA00022737"/>
    </source>
</evidence>
<dbReference type="InterPro" id="IPR015943">
    <property type="entry name" value="WD40/YVTN_repeat-like_dom_sf"/>
</dbReference>
<dbReference type="PANTHER" id="PTHR10590:SF4">
    <property type="entry name" value="SOLUTE CARRIER FAMILY 28 MEMBER 3"/>
    <property type="match status" value="1"/>
</dbReference>
<feature type="transmembrane region" description="Helical" evidence="16">
    <location>
        <begin position="708"/>
        <end position="730"/>
    </location>
</feature>
<dbReference type="InterPro" id="IPR001680">
    <property type="entry name" value="WD40_rpt"/>
</dbReference>
<evidence type="ECO:0000313" key="20">
    <source>
        <dbReference type="EMBL" id="KAK7057412.1"/>
    </source>
</evidence>
<feature type="transmembrane region" description="Helical" evidence="16">
    <location>
        <begin position="632"/>
        <end position="654"/>
    </location>
</feature>
<feature type="transmembrane region" description="Helical" evidence="16">
    <location>
        <begin position="451"/>
        <end position="470"/>
    </location>
</feature>
<dbReference type="PROSITE" id="PS50294">
    <property type="entry name" value="WD_REPEATS_REGION"/>
    <property type="match status" value="1"/>
</dbReference>
<dbReference type="Pfam" id="PF01773">
    <property type="entry name" value="Nucleos_tra2_N"/>
    <property type="match status" value="1"/>
</dbReference>
<feature type="domain" description="Concentrative nucleoside transporter N-terminal" evidence="17">
    <location>
        <begin position="552"/>
        <end position="623"/>
    </location>
</feature>
<dbReference type="GO" id="GO:0008474">
    <property type="term" value="F:palmitoyl-(protein) hydrolase activity"/>
    <property type="evidence" value="ECO:0007669"/>
    <property type="project" value="UniProtKB-EC"/>
</dbReference>
<evidence type="ECO:0000256" key="8">
    <source>
        <dbReference type="ARBA" id="ARBA00022729"/>
    </source>
</evidence>
<dbReference type="Pfam" id="PF02089">
    <property type="entry name" value="Palm_thioest"/>
    <property type="match status" value="1"/>
</dbReference>
<comment type="caution">
    <text evidence="20">The sequence shown here is derived from an EMBL/GenBank/DDBJ whole genome shotgun (WGS) entry which is preliminary data.</text>
</comment>
<evidence type="ECO:0000259" key="17">
    <source>
        <dbReference type="Pfam" id="PF01773"/>
    </source>
</evidence>
<dbReference type="FunFam" id="3.40.50.1820:FF:000107">
    <property type="entry name" value="Palmitoyl-protein thioesterase 1"/>
    <property type="match status" value="1"/>
</dbReference>
<evidence type="ECO:0000256" key="4">
    <source>
        <dbReference type="ARBA" id="ARBA00012423"/>
    </source>
</evidence>
<keyword evidence="7 16" id="KW-0812">Transmembrane</keyword>
<comment type="subcellular location">
    <subcellularLocation>
        <location evidence="1">Cell membrane</location>
        <topology evidence="1">Multi-pass membrane protein</topology>
    </subcellularLocation>
</comment>
<feature type="repeat" description="WD" evidence="14">
    <location>
        <begin position="142"/>
        <end position="184"/>
    </location>
</feature>
<name>A0AAW0E0H9_9AGAR</name>
<keyword evidence="8" id="KW-0732">Signal</keyword>
<evidence type="ECO:0000256" key="16">
    <source>
        <dbReference type="SAM" id="Phobius"/>
    </source>
</evidence>
<dbReference type="Pfam" id="PF07670">
    <property type="entry name" value="Gate"/>
    <property type="match status" value="1"/>
</dbReference>
<comment type="similarity">
    <text evidence="2">Belongs to the concentrative nucleoside transporter (CNT) (TC 2.A.41) family.</text>
</comment>
<dbReference type="Pfam" id="PF00400">
    <property type="entry name" value="WD40"/>
    <property type="match status" value="2"/>
</dbReference>
<dbReference type="PROSITE" id="PS00678">
    <property type="entry name" value="WD_REPEATS_1"/>
    <property type="match status" value="1"/>
</dbReference>
<protein>
    <recommendedName>
        <fullName evidence="4">palmitoyl-protein hydrolase</fullName>
        <ecNumber evidence="4">3.1.2.22</ecNumber>
    </recommendedName>
</protein>
<feature type="transmembrane region" description="Helical" evidence="16">
    <location>
        <begin position="571"/>
        <end position="591"/>
    </location>
</feature>
<feature type="transmembrane region" description="Helical" evidence="16">
    <location>
        <begin position="828"/>
        <end position="850"/>
    </location>
</feature>
<feature type="domain" description="Concentrative nucleoside transporter C-terminal" evidence="18">
    <location>
        <begin position="737"/>
        <end position="945"/>
    </location>
</feature>
<dbReference type="PANTHER" id="PTHR10590">
    <property type="entry name" value="SODIUM/NUCLEOSIDE COTRANSPORTER"/>
    <property type="match status" value="1"/>
</dbReference>
<evidence type="ECO:0000256" key="11">
    <source>
        <dbReference type="ARBA" id="ARBA00022989"/>
    </source>
</evidence>
<feature type="transmembrane region" description="Helical" evidence="16">
    <location>
        <begin position="477"/>
        <end position="497"/>
    </location>
</feature>
<dbReference type="PROSITE" id="PS50082">
    <property type="entry name" value="WD_REPEATS_2"/>
    <property type="match status" value="3"/>
</dbReference>
<keyword evidence="5" id="KW-1003">Cell membrane</keyword>
<feature type="repeat" description="WD" evidence="14">
    <location>
        <begin position="293"/>
        <end position="327"/>
    </location>
</feature>
<evidence type="ECO:0000259" key="19">
    <source>
        <dbReference type="Pfam" id="PF07670"/>
    </source>
</evidence>
<evidence type="ECO:0000256" key="5">
    <source>
        <dbReference type="ARBA" id="ARBA00022475"/>
    </source>
</evidence>
<dbReference type="GO" id="GO:0005337">
    <property type="term" value="F:nucleoside transmembrane transporter activity"/>
    <property type="evidence" value="ECO:0007669"/>
    <property type="project" value="InterPro"/>
</dbReference>
<keyword evidence="12 16" id="KW-0472">Membrane</keyword>
<dbReference type="InterPro" id="IPR011642">
    <property type="entry name" value="Gate_dom"/>
</dbReference>
<evidence type="ECO:0000259" key="18">
    <source>
        <dbReference type="Pfam" id="PF07662"/>
    </source>
</evidence>
<dbReference type="EMBL" id="JAWWNJ010000004">
    <property type="protein sequence ID" value="KAK7057412.1"/>
    <property type="molecule type" value="Genomic_DNA"/>
</dbReference>
<evidence type="ECO:0000256" key="7">
    <source>
        <dbReference type="ARBA" id="ARBA00022692"/>
    </source>
</evidence>
<evidence type="ECO:0000313" key="21">
    <source>
        <dbReference type="Proteomes" id="UP001362999"/>
    </source>
</evidence>
<dbReference type="AlphaFoldDB" id="A0AAW0E0H9"/>
<dbReference type="Gene3D" id="2.130.10.10">
    <property type="entry name" value="YVTN repeat-like/Quinoprotein amine dehydrogenase"/>
    <property type="match status" value="1"/>
</dbReference>
<evidence type="ECO:0000256" key="15">
    <source>
        <dbReference type="SAM" id="MobiDB-lite"/>
    </source>
</evidence>
<dbReference type="InterPro" id="IPR008276">
    <property type="entry name" value="C_nuclsd_transpt"/>
</dbReference>
<comment type="similarity">
    <text evidence="3">Belongs to the palmitoyl-protein thioesterase family.</text>
</comment>
<dbReference type="Proteomes" id="UP001362999">
    <property type="component" value="Unassembled WGS sequence"/>
</dbReference>
<dbReference type="InterPro" id="IPR011657">
    <property type="entry name" value="CNT_C_dom"/>
</dbReference>
<dbReference type="InterPro" id="IPR036322">
    <property type="entry name" value="WD40_repeat_dom_sf"/>
</dbReference>
<keyword evidence="10" id="KW-0378">Hydrolase</keyword>
<evidence type="ECO:0000256" key="1">
    <source>
        <dbReference type="ARBA" id="ARBA00004651"/>
    </source>
</evidence>
<keyword evidence="6 14" id="KW-0853">WD repeat</keyword>